<keyword evidence="3" id="KW-1185">Reference proteome</keyword>
<feature type="non-terminal residue" evidence="2">
    <location>
        <position position="92"/>
    </location>
</feature>
<sequence>MHSEKGRKQRLTKAMLKMDIYNGSNKRQRPSFYNSLLRTSSIHQKREGFFSERELLPDTVNMKKRKKQKGNPTPEDIPELAGCREISGYNRK</sequence>
<name>A0A0S3RRA3_PHAAN</name>
<reference evidence="2 3" key="1">
    <citation type="journal article" date="2015" name="Sci. Rep.">
        <title>The power of single molecule real-time sequencing technology in the de novo assembly of a eukaryotic genome.</title>
        <authorList>
            <person name="Sakai H."/>
            <person name="Naito K."/>
            <person name="Ogiso-Tanaka E."/>
            <person name="Takahashi Y."/>
            <person name="Iseki K."/>
            <person name="Muto C."/>
            <person name="Satou K."/>
            <person name="Teruya K."/>
            <person name="Shiroma A."/>
            <person name="Shimoji M."/>
            <person name="Hirano T."/>
            <person name="Itoh T."/>
            <person name="Kaga A."/>
            <person name="Tomooka N."/>
        </authorList>
    </citation>
    <scope>NUCLEOTIDE SEQUENCE [LARGE SCALE GENOMIC DNA]</scope>
    <source>
        <strain evidence="3">cv. Shumari</strain>
    </source>
</reference>
<protein>
    <submittedName>
        <fullName evidence="2">Uncharacterized protein</fullName>
    </submittedName>
</protein>
<dbReference type="Proteomes" id="UP000291084">
    <property type="component" value="Chromosome 4"/>
</dbReference>
<dbReference type="AlphaFoldDB" id="A0A0S3RRA3"/>
<proteinExistence type="predicted"/>
<feature type="region of interest" description="Disordered" evidence="1">
    <location>
        <begin position="59"/>
        <end position="92"/>
    </location>
</feature>
<evidence type="ECO:0000313" key="3">
    <source>
        <dbReference type="Proteomes" id="UP000291084"/>
    </source>
</evidence>
<evidence type="ECO:0000256" key="1">
    <source>
        <dbReference type="SAM" id="MobiDB-lite"/>
    </source>
</evidence>
<organism evidence="2 3">
    <name type="scientific">Vigna angularis var. angularis</name>
    <dbReference type="NCBI Taxonomy" id="157739"/>
    <lineage>
        <taxon>Eukaryota</taxon>
        <taxon>Viridiplantae</taxon>
        <taxon>Streptophyta</taxon>
        <taxon>Embryophyta</taxon>
        <taxon>Tracheophyta</taxon>
        <taxon>Spermatophyta</taxon>
        <taxon>Magnoliopsida</taxon>
        <taxon>eudicotyledons</taxon>
        <taxon>Gunneridae</taxon>
        <taxon>Pentapetalae</taxon>
        <taxon>rosids</taxon>
        <taxon>fabids</taxon>
        <taxon>Fabales</taxon>
        <taxon>Fabaceae</taxon>
        <taxon>Papilionoideae</taxon>
        <taxon>50 kb inversion clade</taxon>
        <taxon>NPAAA clade</taxon>
        <taxon>indigoferoid/millettioid clade</taxon>
        <taxon>Phaseoleae</taxon>
        <taxon>Vigna</taxon>
    </lineage>
</organism>
<dbReference type="EMBL" id="AP015037">
    <property type="protein sequence ID" value="BAT83142.1"/>
    <property type="molecule type" value="Genomic_DNA"/>
</dbReference>
<evidence type="ECO:0000313" key="2">
    <source>
        <dbReference type="EMBL" id="BAT83142.1"/>
    </source>
</evidence>
<gene>
    <name evidence="2" type="primary">Vigan.04G024700</name>
    <name evidence="2" type="ORF">VIGAN_04024700</name>
</gene>
<accession>A0A0S3RRA3</accession>